<gene>
    <name evidence="4" type="primary">truA</name>
    <name evidence="9" type="ORF">B5F17_09735</name>
</gene>
<sequence length="254" mass="28661">MRNFRITVSYDGSRYQGWQRIGNGQSIQGKIEAVLSEMTGHKVEIHGAGRTDAGVHARAQVAHFKINTDRTPDDIRAYLNRYLPEDIAVTACEEADDRFHARLNATGKRYVYRIWNSDTPNVFERKYLCRMEQKLDTVEMQHAADLLIGTHDFKAFCGNKKMKKSTVRTLHTARVERLGDEVRLTFEGTGFLQNMVRILAGTLVEVGQGKRNAQEMTAILDSLDRANAGITMPPHGLILDEVYYDATGKEGKTV</sequence>
<keyword evidence="2 4" id="KW-0819">tRNA processing</keyword>
<comment type="caution">
    <text evidence="4">Lacks conserved residue(s) required for the propagation of feature annotation.</text>
</comment>
<evidence type="ECO:0000256" key="4">
    <source>
        <dbReference type="HAMAP-Rule" id="MF_00171"/>
    </source>
</evidence>
<dbReference type="GO" id="GO:0160147">
    <property type="term" value="F:tRNA pseudouridine(38-40) synthase activity"/>
    <property type="evidence" value="ECO:0007669"/>
    <property type="project" value="UniProtKB-EC"/>
</dbReference>
<evidence type="ECO:0000256" key="3">
    <source>
        <dbReference type="ARBA" id="ARBA00023235"/>
    </source>
</evidence>
<dbReference type="NCBIfam" id="TIGR00071">
    <property type="entry name" value="hisT_truA"/>
    <property type="match status" value="1"/>
</dbReference>
<feature type="binding site" evidence="4 6">
    <location>
        <position position="110"/>
    </location>
    <ligand>
        <name>substrate</name>
    </ligand>
</feature>
<dbReference type="InterPro" id="IPR020094">
    <property type="entry name" value="TruA/RsuA/RluB/E/F_N"/>
</dbReference>
<dbReference type="FunFam" id="3.30.70.580:FF:000001">
    <property type="entry name" value="tRNA pseudouridine synthase A"/>
    <property type="match status" value="1"/>
</dbReference>
<comment type="function">
    <text evidence="4">Formation of pseudouridine at positions 38, 39 and 40 in the anticodon stem and loop of transfer RNAs.</text>
</comment>
<accession>A0A1Y4LE09</accession>
<dbReference type="Pfam" id="PF01416">
    <property type="entry name" value="PseudoU_synth_1"/>
    <property type="match status" value="2"/>
</dbReference>
<feature type="active site" description="Nucleophile" evidence="4 5">
    <location>
        <position position="52"/>
    </location>
</feature>
<dbReference type="PANTHER" id="PTHR11142">
    <property type="entry name" value="PSEUDOURIDYLATE SYNTHASE"/>
    <property type="match status" value="1"/>
</dbReference>
<dbReference type="Gene3D" id="3.30.70.660">
    <property type="entry name" value="Pseudouridine synthase I, catalytic domain, C-terminal subdomain"/>
    <property type="match status" value="1"/>
</dbReference>
<dbReference type="PIRSF" id="PIRSF001430">
    <property type="entry name" value="tRNA_psdUrid_synth"/>
    <property type="match status" value="1"/>
</dbReference>
<dbReference type="AlphaFoldDB" id="A0A1Y4LE09"/>
<dbReference type="GO" id="GO:0003723">
    <property type="term" value="F:RNA binding"/>
    <property type="evidence" value="ECO:0007669"/>
    <property type="project" value="InterPro"/>
</dbReference>
<dbReference type="EMBL" id="NFKK01000011">
    <property type="protein sequence ID" value="OUP52312.1"/>
    <property type="molecule type" value="Genomic_DNA"/>
</dbReference>
<organism evidence="9 10">
    <name type="scientific">Butyricicoccus pullicaecorum</name>
    <dbReference type="NCBI Taxonomy" id="501571"/>
    <lineage>
        <taxon>Bacteria</taxon>
        <taxon>Bacillati</taxon>
        <taxon>Bacillota</taxon>
        <taxon>Clostridia</taxon>
        <taxon>Eubacteriales</taxon>
        <taxon>Butyricicoccaceae</taxon>
        <taxon>Butyricicoccus</taxon>
    </lineage>
</organism>
<evidence type="ECO:0000256" key="1">
    <source>
        <dbReference type="ARBA" id="ARBA00009375"/>
    </source>
</evidence>
<evidence type="ECO:0000256" key="2">
    <source>
        <dbReference type="ARBA" id="ARBA00022694"/>
    </source>
</evidence>
<evidence type="ECO:0000259" key="8">
    <source>
        <dbReference type="Pfam" id="PF01416"/>
    </source>
</evidence>
<dbReference type="Proteomes" id="UP000195897">
    <property type="component" value="Unassembled WGS sequence"/>
</dbReference>
<evidence type="ECO:0000256" key="6">
    <source>
        <dbReference type="PIRSR" id="PIRSR001430-2"/>
    </source>
</evidence>
<dbReference type="InterPro" id="IPR020095">
    <property type="entry name" value="PsdUridine_synth_TruA_C"/>
</dbReference>
<evidence type="ECO:0000256" key="5">
    <source>
        <dbReference type="PIRSR" id="PIRSR001430-1"/>
    </source>
</evidence>
<dbReference type="PANTHER" id="PTHR11142:SF22">
    <property type="entry name" value="TRNA PSEUDOURIDINE SYNTHASE A 2"/>
    <property type="match status" value="1"/>
</dbReference>
<comment type="catalytic activity">
    <reaction evidence="4 7">
        <text>uridine(38/39/40) in tRNA = pseudouridine(38/39/40) in tRNA</text>
        <dbReference type="Rhea" id="RHEA:22376"/>
        <dbReference type="Rhea" id="RHEA-COMP:10085"/>
        <dbReference type="Rhea" id="RHEA-COMP:10087"/>
        <dbReference type="ChEBI" id="CHEBI:65314"/>
        <dbReference type="ChEBI" id="CHEBI:65315"/>
        <dbReference type="EC" id="5.4.99.12"/>
    </reaction>
</comment>
<reference evidence="10" key="1">
    <citation type="submission" date="2017-04" db="EMBL/GenBank/DDBJ databases">
        <title>Function of individual gut microbiota members based on whole genome sequencing of pure cultures obtained from chicken caecum.</title>
        <authorList>
            <person name="Medvecky M."/>
            <person name="Cejkova D."/>
            <person name="Polansky O."/>
            <person name="Karasova D."/>
            <person name="Kubasova T."/>
            <person name="Cizek A."/>
            <person name="Rychlik I."/>
        </authorList>
    </citation>
    <scope>NUCLEOTIDE SEQUENCE [LARGE SCALE GENOMIC DNA]</scope>
    <source>
        <strain evidence="10">An180</strain>
    </source>
</reference>
<dbReference type="InterPro" id="IPR020103">
    <property type="entry name" value="PsdUridine_synth_cat_dom_sf"/>
</dbReference>
<name>A0A1Y4LE09_9FIRM</name>
<protein>
    <recommendedName>
        <fullName evidence="4">tRNA pseudouridine synthase A</fullName>
        <ecNumber evidence="4">5.4.99.12</ecNumber>
    </recommendedName>
    <alternativeName>
        <fullName evidence="4">tRNA pseudouridine(38-40) synthase</fullName>
    </alternativeName>
    <alternativeName>
        <fullName evidence="4">tRNA pseudouridylate synthase I</fullName>
    </alternativeName>
    <alternativeName>
        <fullName evidence="4">tRNA-uridine isomerase I</fullName>
    </alternativeName>
</protein>
<dbReference type="EC" id="5.4.99.12" evidence="4"/>
<comment type="subunit">
    <text evidence="4">Homodimer.</text>
</comment>
<dbReference type="InterPro" id="IPR020097">
    <property type="entry name" value="PsdUridine_synth_TruA_a/b_dom"/>
</dbReference>
<dbReference type="CDD" id="cd02570">
    <property type="entry name" value="PseudoU_synth_EcTruA"/>
    <property type="match status" value="1"/>
</dbReference>
<dbReference type="Gene3D" id="3.30.70.580">
    <property type="entry name" value="Pseudouridine synthase I, catalytic domain, N-terminal subdomain"/>
    <property type="match status" value="1"/>
</dbReference>
<evidence type="ECO:0000313" key="10">
    <source>
        <dbReference type="Proteomes" id="UP000195897"/>
    </source>
</evidence>
<evidence type="ECO:0000313" key="9">
    <source>
        <dbReference type="EMBL" id="OUP52312.1"/>
    </source>
</evidence>
<comment type="caution">
    <text evidence="9">The sequence shown here is derived from an EMBL/GenBank/DDBJ whole genome shotgun (WGS) entry which is preliminary data.</text>
</comment>
<feature type="domain" description="Pseudouridine synthase I TruA alpha/beta" evidence="8">
    <location>
        <begin position="8"/>
        <end position="102"/>
    </location>
</feature>
<dbReference type="InterPro" id="IPR001406">
    <property type="entry name" value="PsdUridine_synth_TruA"/>
</dbReference>
<dbReference type="SUPFAM" id="SSF55120">
    <property type="entry name" value="Pseudouridine synthase"/>
    <property type="match status" value="1"/>
</dbReference>
<keyword evidence="3 4" id="KW-0413">Isomerase</keyword>
<feature type="domain" description="Pseudouridine synthase I TruA alpha/beta" evidence="8">
    <location>
        <begin position="143"/>
        <end position="245"/>
    </location>
</feature>
<proteinExistence type="inferred from homology"/>
<dbReference type="HAMAP" id="MF_00171">
    <property type="entry name" value="TruA"/>
    <property type="match status" value="1"/>
</dbReference>
<comment type="similarity">
    <text evidence="1 4 7">Belongs to the tRNA pseudouridine synthase TruA family.</text>
</comment>
<dbReference type="GO" id="GO:0031119">
    <property type="term" value="P:tRNA pseudouridine synthesis"/>
    <property type="evidence" value="ECO:0007669"/>
    <property type="project" value="UniProtKB-UniRule"/>
</dbReference>
<dbReference type="RefSeq" id="WP_087373439.1">
    <property type="nucleotide sequence ID" value="NZ_NFKK01000011.1"/>
</dbReference>
<evidence type="ECO:0000256" key="7">
    <source>
        <dbReference type="RuleBase" id="RU003792"/>
    </source>
</evidence>